<dbReference type="PROSITE" id="PS50104">
    <property type="entry name" value="TIR"/>
    <property type="match status" value="1"/>
</dbReference>
<dbReference type="InterPro" id="IPR013761">
    <property type="entry name" value="SAM/pointed_sf"/>
</dbReference>
<accession>A0A0N5APZ1</accession>
<evidence type="ECO:0000256" key="5">
    <source>
        <dbReference type="ARBA" id="ARBA00022588"/>
    </source>
</evidence>
<dbReference type="SUPFAM" id="SSF52200">
    <property type="entry name" value="Toll/Interleukin receptor TIR domain"/>
    <property type="match status" value="1"/>
</dbReference>
<dbReference type="GO" id="GO:0019677">
    <property type="term" value="P:NAD+ catabolic process"/>
    <property type="evidence" value="ECO:0007669"/>
    <property type="project" value="UniProtKB-ARBA"/>
</dbReference>
<evidence type="ECO:0000256" key="7">
    <source>
        <dbReference type="ARBA" id="ARBA00022801"/>
    </source>
</evidence>
<dbReference type="SUPFAM" id="SSF47769">
    <property type="entry name" value="SAM/Pointed domain"/>
    <property type="match status" value="2"/>
</dbReference>
<keyword evidence="4" id="KW-0963">Cytoplasm</keyword>
<evidence type="ECO:0000256" key="1">
    <source>
        <dbReference type="ARBA" id="ARBA00004496"/>
    </source>
</evidence>
<organism evidence="13 14">
    <name type="scientific">Syphacia muris</name>
    <dbReference type="NCBI Taxonomy" id="451379"/>
    <lineage>
        <taxon>Eukaryota</taxon>
        <taxon>Metazoa</taxon>
        <taxon>Ecdysozoa</taxon>
        <taxon>Nematoda</taxon>
        <taxon>Chromadorea</taxon>
        <taxon>Rhabditida</taxon>
        <taxon>Spirurina</taxon>
        <taxon>Oxyuridomorpha</taxon>
        <taxon>Oxyuroidea</taxon>
        <taxon>Oxyuridae</taxon>
        <taxon>Syphacia</taxon>
    </lineage>
</organism>
<dbReference type="InterPro" id="IPR039184">
    <property type="entry name" value="SARM1"/>
</dbReference>
<dbReference type="GO" id="GO:0035591">
    <property type="term" value="F:signaling adaptor activity"/>
    <property type="evidence" value="ECO:0007669"/>
    <property type="project" value="InterPro"/>
</dbReference>
<dbReference type="AlphaFoldDB" id="A0A0N5APZ1"/>
<dbReference type="FunFam" id="1.10.150.50:FF:000043">
    <property type="entry name" value="Sterile alpha and TIR motif-containing 1"/>
    <property type="match status" value="1"/>
</dbReference>
<dbReference type="EC" id="3.2.2.6" evidence="3"/>
<evidence type="ECO:0000256" key="10">
    <source>
        <dbReference type="ARBA" id="ARBA00047304"/>
    </source>
</evidence>
<proteinExistence type="inferred from homology"/>
<keyword evidence="13" id="KW-1185">Reference proteome</keyword>
<dbReference type="GO" id="GO:0003953">
    <property type="term" value="F:NAD+ nucleosidase activity"/>
    <property type="evidence" value="ECO:0007669"/>
    <property type="project" value="InterPro"/>
</dbReference>
<evidence type="ECO:0000313" key="13">
    <source>
        <dbReference type="Proteomes" id="UP000046393"/>
    </source>
</evidence>
<dbReference type="GO" id="GO:0007165">
    <property type="term" value="P:signal transduction"/>
    <property type="evidence" value="ECO:0007669"/>
    <property type="project" value="InterPro"/>
</dbReference>
<keyword evidence="7" id="KW-0378">Hydrolase</keyword>
<evidence type="ECO:0000256" key="2">
    <source>
        <dbReference type="ARBA" id="ARBA00008291"/>
    </source>
</evidence>
<dbReference type="GO" id="GO:0034128">
    <property type="term" value="P:negative regulation of MyD88-independent toll-like receptor signaling pathway"/>
    <property type="evidence" value="ECO:0007669"/>
    <property type="project" value="InterPro"/>
</dbReference>
<dbReference type="CDD" id="cd09501">
    <property type="entry name" value="SAM_SARM1-like_repeat1"/>
    <property type="match status" value="1"/>
</dbReference>
<feature type="domain" description="SAM" evidence="12">
    <location>
        <begin position="424"/>
        <end position="488"/>
    </location>
</feature>
<evidence type="ECO:0000259" key="12">
    <source>
        <dbReference type="PROSITE" id="PS50105"/>
    </source>
</evidence>
<keyword evidence="6" id="KW-0677">Repeat</keyword>
<evidence type="ECO:0000256" key="3">
    <source>
        <dbReference type="ARBA" id="ARBA00011982"/>
    </source>
</evidence>
<dbReference type="Gene3D" id="1.25.10.10">
    <property type="entry name" value="Leucine-rich Repeat Variant"/>
    <property type="match status" value="1"/>
</dbReference>
<dbReference type="GO" id="GO:0045087">
    <property type="term" value="P:innate immune response"/>
    <property type="evidence" value="ECO:0007669"/>
    <property type="project" value="UniProtKB-KW"/>
</dbReference>
<feature type="domain" description="TIR" evidence="11">
    <location>
        <begin position="570"/>
        <end position="715"/>
    </location>
</feature>
<dbReference type="InterPro" id="IPR035897">
    <property type="entry name" value="Toll_tir_struct_dom_sf"/>
</dbReference>
<dbReference type="InterPro" id="IPR016024">
    <property type="entry name" value="ARM-type_fold"/>
</dbReference>
<evidence type="ECO:0000256" key="4">
    <source>
        <dbReference type="ARBA" id="ARBA00022490"/>
    </source>
</evidence>
<reference evidence="14" key="1">
    <citation type="submission" date="2017-02" db="UniProtKB">
        <authorList>
            <consortium name="WormBaseParasite"/>
        </authorList>
    </citation>
    <scope>IDENTIFICATION</scope>
</reference>
<dbReference type="GO" id="GO:0030425">
    <property type="term" value="C:dendrite"/>
    <property type="evidence" value="ECO:0007669"/>
    <property type="project" value="TreeGrafter"/>
</dbReference>
<comment type="subcellular location">
    <subcellularLocation>
        <location evidence="1">Cytoplasm</location>
    </subcellularLocation>
</comment>
<dbReference type="GO" id="GO:0005737">
    <property type="term" value="C:cytoplasm"/>
    <property type="evidence" value="ECO:0007669"/>
    <property type="project" value="UniProtKB-SubCell"/>
</dbReference>
<dbReference type="SUPFAM" id="SSF48371">
    <property type="entry name" value="ARM repeat"/>
    <property type="match status" value="1"/>
</dbReference>
<dbReference type="STRING" id="451379.A0A0N5APZ1"/>
<keyword evidence="9" id="KW-0520">NAD</keyword>
<keyword evidence="5" id="KW-0399">Innate immunity</keyword>
<dbReference type="WBParaSite" id="SMUV_0000673401-mRNA-1">
    <property type="protein sequence ID" value="SMUV_0000673401-mRNA-1"/>
    <property type="gene ID" value="SMUV_0000673401"/>
</dbReference>
<evidence type="ECO:0000256" key="8">
    <source>
        <dbReference type="ARBA" id="ARBA00022859"/>
    </source>
</evidence>
<protein>
    <recommendedName>
        <fullName evidence="3">ADP-ribosyl cyclase/cyclic ADP-ribose hydrolase</fullName>
        <ecNumber evidence="3">3.2.2.6</ecNumber>
    </recommendedName>
</protein>
<name>A0A0N5APZ1_9BILA</name>
<evidence type="ECO:0000256" key="9">
    <source>
        <dbReference type="ARBA" id="ARBA00023027"/>
    </source>
</evidence>
<dbReference type="InterPro" id="IPR011989">
    <property type="entry name" value="ARM-like"/>
</dbReference>
<dbReference type="PROSITE" id="PS50105">
    <property type="entry name" value="SAM_DOMAIN"/>
    <property type="match status" value="1"/>
</dbReference>
<dbReference type="Pfam" id="PF00536">
    <property type="entry name" value="SAM_1"/>
    <property type="match status" value="1"/>
</dbReference>
<dbReference type="Gene3D" id="3.40.50.10140">
    <property type="entry name" value="Toll/interleukin-1 receptor homology (TIR) domain"/>
    <property type="match status" value="1"/>
</dbReference>
<evidence type="ECO:0000259" key="11">
    <source>
        <dbReference type="PROSITE" id="PS50104"/>
    </source>
</evidence>
<keyword evidence="8" id="KW-0391">Immunity</keyword>
<dbReference type="Proteomes" id="UP000046393">
    <property type="component" value="Unplaced"/>
</dbReference>
<dbReference type="GO" id="GO:0048678">
    <property type="term" value="P:response to axon injury"/>
    <property type="evidence" value="ECO:0007669"/>
    <property type="project" value="InterPro"/>
</dbReference>
<dbReference type="Pfam" id="PF13676">
    <property type="entry name" value="TIR_2"/>
    <property type="match status" value="1"/>
</dbReference>
<dbReference type="FunFam" id="3.40.50.10140:FF:000023">
    <property type="entry name" value="Sterile alpha and TIR motif-containing protein tir-1"/>
    <property type="match status" value="1"/>
</dbReference>
<dbReference type="Gene3D" id="1.10.150.50">
    <property type="entry name" value="Transcription Factor, Ets-1"/>
    <property type="match status" value="2"/>
</dbReference>
<sequence>MCYCQESEYRRFKSEGSTVGIFSMPAPEMEVSIDDFSPILDQRMAFQQSGPSTKLCHTEQVRVMHALKQKLQKYQGFIDKAFETIAYGNRNEQILEGCSIVKKVLSKSGKLPVIGHDLHTGLCDYMRDRRYFDIVLALELFSSFLARFACAEVIAECLSQNNRQYIFERKDLKQLLANIQLLNKGENQQRVAVSIMGQLFRHTADASYEICLFSLIDIGILDYLVHMCSHYIDVPTTLEQVAVALANVTLYSCQLSKKQIILKKVPEWLFFLASQNHQVTCYYACLAVCVLASAKQTEAEALKSGAVAFVEPFLQGKRPAEFIETETHTKHSQGKSKDWLKRLLPLLSSKCREARSIASFHYAMEARIKKEQENLEIFEEIGAIAALKEVASSPDEVAAKFASEALTVIGEEVPYKLSQQVPCWSTEDVQYWVKKIGFEKYADAFAKNMVDGDLLLLITEEDLKRDIQISSGLLRKRFMRELESLKIAADYGGLDETHLDQFLMNLCPEFSIYTYQMLSASVNRPLLPLLTDEMMKNECGMRNPVHRLKLRQALQNSKHIEDIEISLLSKQIDVFISYRRSTGNQLASLIKVLLQLRGYKVFIDVDKLYAGKFDSSLLKSIQAAKHFVLVLTPHCFDRLLNDDNCDDWIHKELVCAFKHEKNVIPIFDQHFEFPTSEKDIPADIRHITKYNGVRWVHDYQDACMDKVERFIKGELNRTPNPVVVGTLLCYAIIL</sequence>
<dbReference type="GO" id="GO:0044297">
    <property type="term" value="C:cell body"/>
    <property type="evidence" value="ECO:0007669"/>
    <property type="project" value="UniProtKB-ARBA"/>
</dbReference>
<dbReference type="InterPro" id="IPR001660">
    <property type="entry name" value="SAM"/>
</dbReference>
<evidence type="ECO:0000256" key="6">
    <source>
        <dbReference type="ARBA" id="ARBA00022737"/>
    </source>
</evidence>
<dbReference type="GO" id="GO:0061809">
    <property type="term" value="F:NAD+ nucleosidase activity, cyclic ADP-ribose generating"/>
    <property type="evidence" value="ECO:0007669"/>
    <property type="project" value="UniProtKB-EC"/>
</dbReference>
<dbReference type="SMART" id="SM00454">
    <property type="entry name" value="SAM"/>
    <property type="match status" value="2"/>
</dbReference>
<dbReference type="SMART" id="SM00255">
    <property type="entry name" value="TIR"/>
    <property type="match status" value="1"/>
</dbReference>
<evidence type="ECO:0000313" key="14">
    <source>
        <dbReference type="WBParaSite" id="SMUV_0000673401-mRNA-1"/>
    </source>
</evidence>
<dbReference type="PANTHER" id="PTHR22998">
    <property type="entry name" value="SARM1"/>
    <property type="match status" value="1"/>
</dbReference>
<dbReference type="InterPro" id="IPR000157">
    <property type="entry name" value="TIR_dom"/>
</dbReference>
<dbReference type="PANTHER" id="PTHR22998:SF1">
    <property type="entry name" value="NAD(+) HYDROLASE SARM1"/>
    <property type="match status" value="1"/>
</dbReference>
<comment type="similarity">
    <text evidence="2">Belongs to the SARM1 family.</text>
</comment>
<comment type="catalytic activity">
    <reaction evidence="10">
        <text>NAD(+) + H2O = ADP-D-ribose + nicotinamide + H(+)</text>
        <dbReference type="Rhea" id="RHEA:16301"/>
        <dbReference type="ChEBI" id="CHEBI:15377"/>
        <dbReference type="ChEBI" id="CHEBI:15378"/>
        <dbReference type="ChEBI" id="CHEBI:17154"/>
        <dbReference type="ChEBI" id="CHEBI:57540"/>
        <dbReference type="ChEBI" id="CHEBI:57967"/>
        <dbReference type="EC" id="3.2.2.6"/>
    </reaction>
    <physiologicalReaction direction="left-to-right" evidence="10">
        <dbReference type="Rhea" id="RHEA:16302"/>
    </physiologicalReaction>
</comment>